<accession>A0A099GLJ4</accession>
<dbReference type="RefSeq" id="WP_036706228.1">
    <property type="nucleotide sequence ID" value="NZ_JRKQ01000001.1"/>
</dbReference>
<evidence type="ECO:0008006" key="3">
    <source>
        <dbReference type="Google" id="ProtNLM"/>
    </source>
</evidence>
<name>A0A099GLJ4_9RHOB</name>
<sequence>MVGPRSLFLHVGLPKCGSSALQDWAGTNRALLARQGLDWPEPEATDHMAARHQWLVNALRFGPDARLEQALAAASGDVLISAEGLSRHLDDFDPAHLEWFRAVTTGWDVRLILMTRAPGDWVRAMWKDFMLNPAANADDYGLAVGLADFAALPRVRRLGDVRRLGRDLGAAYGARDLTEIDADDDWLPALGRLLDIDLTGASAPPRRHESVSDAVVPVIRAVNALADAPDGSDAALSGPLLALLQQALDSRNDSLRALEAVHGPGLAAQAEALSAAVARLPALAEAQGGDPASALVIETMAARLDALGGAGPDERKGDAA</sequence>
<comment type="caution">
    <text evidence="1">The sequence shown here is derived from an EMBL/GenBank/DDBJ whole genome shotgun (WGS) entry which is preliminary data.</text>
</comment>
<dbReference type="AlphaFoldDB" id="A0A099GLJ4"/>
<proteinExistence type="predicted"/>
<dbReference type="EMBL" id="JRKQ01000001">
    <property type="protein sequence ID" value="KGJ23725.1"/>
    <property type="molecule type" value="Genomic_DNA"/>
</dbReference>
<dbReference type="InterPro" id="IPR027417">
    <property type="entry name" value="P-loop_NTPase"/>
</dbReference>
<protein>
    <recommendedName>
        <fullName evidence="3">Sulfotransferase family protein</fullName>
    </recommendedName>
</protein>
<reference evidence="1 2" key="1">
    <citation type="submission" date="2014-09" db="EMBL/GenBank/DDBJ databases">
        <authorList>
            <person name="McGinnis J.M."/>
            <person name="Wolfgang W.J."/>
        </authorList>
    </citation>
    <scope>NUCLEOTIDE SEQUENCE [LARGE SCALE GENOMIC DNA]</scope>
    <source>
        <strain evidence="1 2">5503</strain>
    </source>
</reference>
<evidence type="ECO:0000313" key="1">
    <source>
        <dbReference type="EMBL" id="KGJ23725.1"/>
    </source>
</evidence>
<organism evidence="1 2">
    <name type="scientific">Paracoccus sanguinis</name>
    <dbReference type="NCBI Taxonomy" id="1545044"/>
    <lineage>
        <taxon>Bacteria</taxon>
        <taxon>Pseudomonadati</taxon>
        <taxon>Pseudomonadota</taxon>
        <taxon>Alphaproteobacteria</taxon>
        <taxon>Rhodobacterales</taxon>
        <taxon>Paracoccaceae</taxon>
        <taxon>Paracoccus</taxon>
    </lineage>
</organism>
<reference evidence="1 2" key="2">
    <citation type="submission" date="2014-10" db="EMBL/GenBank/DDBJ databases">
        <title>Paracoccus sanguinis sp. nov., isolated from clinical specimens of New York State patients.</title>
        <authorList>
            <person name="Mingle L.A."/>
            <person name="Cole J.A."/>
            <person name="Lapierre P."/>
            <person name="Musser K.A."/>
        </authorList>
    </citation>
    <scope>NUCLEOTIDE SEQUENCE [LARGE SCALE GENOMIC DNA]</scope>
    <source>
        <strain evidence="1 2">5503</strain>
    </source>
</reference>
<dbReference type="SUPFAM" id="SSF52540">
    <property type="entry name" value="P-loop containing nucleoside triphosphate hydrolases"/>
    <property type="match status" value="1"/>
</dbReference>
<dbReference type="Proteomes" id="UP000029858">
    <property type="component" value="Unassembled WGS sequence"/>
</dbReference>
<gene>
    <name evidence="1" type="ORF">IX56_00120</name>
</gene>
<evidence type="ECO:0000313" key="2">
    <source>
        <dbReference type="Proteomes" id="UP000029858"/>
    </source>
</evidence>